<keyword evidence="4" id="KW-0479">Metal-binding</keyword>
<dbReference type="STRING" id="946077.W5A_09572"/>
<dbReference type="InterPro" id="IPR001431">
    <property type="entry name" value="Pept_M16_Zn_BS"/>
</dbReference>
<dbReference type="Pfam" id="PF00675">
    <property type="entry name" value="Peptidase_M16"/>
    <property type="match status" value="1"/>
</dbReference>
<evidence type="ECO:0000256" key="5">
    <source>
        <dbReference type="ARBA" id="ARBA00022801"/>
    </source>
</evidence>
<dbReference type="GO" id="GO:0004222">
    <property type="term" value="F:metalloendopeptidase activity"/>
    <property type="evidence" value="ECO:0007669"/>
    <property type="project" value="InterPro"/>
</dbReference>
<feature type="domain" description="Peptidase M16 C-terminal" evidence="10">
    <location>
        <begin position="690"/>
        <end position="870"/>
    </location>
</feature>
<dbReference type="InterPro" id="IPR011765">
    <property type="entry name" value="Pept_M16_N"/>
</dbReference>
<evidence type="ECO:0000256" key="6">
    <source>
        <dbReference type="ARBA" id="ARBA00022833"/>
    </source>
</evidence>
<evidence type="ECO:0000256" key="7">
    <source>
        <dbReference type="ARBA" id="ARBA00023049"/>
    </source>
</evidence>
<evidence type="ECO:0000256" key="1">
    <source>
        <dbReference type="ARBA" id="ARBA00001947"/>
    </source>
</evidence>
<dbReference type="Gene3D" id="3.30.830.10">
    <property type="entry name" value="Metalloenzyme, LuxS/M16 peptidase-like"/>
    <property type="match status" value="4"/>
</dbReference>
<sequence length="939" mass="107239">MYLIVPKYRILLGVLLIVCQLHAQSNLKTKLLDPEVRHGVLENGMEYFIKKNPQPKKRASFYLVQKVGAILEEDHQNGLAHMLEHLAFNGSQNFPNKEMQGFLERHGAEFGKSMNAYTALDETVYNISNVPISEKVLDSCVLILHDWSGKLTLSPEEIDAERNVVQEEWRTRNNANFRMDKIVSNLRYNNSKFARRDVIGDMNIIINFEHESLLDFYRKWYRPNLQAIVIVGDFNVDEMEQRVRKIASSLENPKQSPERTVYTIEDNKELLYGVATDIEAKNVSFEYAMKHPATSNAEKNEGYVFQQMKMNIIQQLLARRFKEELQIQGTTFTQAQAGYYPFLGGKDIFVVAGVLKEQGMHDGIKDVIAVVEKAKQTGFTPNELNLVMINFLKGYEYRNSIKEDINNDSHAEGLIASFLSNEPYLDTARMLELAEKFASTISLDEINKGLNSWFNHENAWFTIKGPKKESITYPTEKEVSTIIATVRSQTYEVSKEDTSAKTLLSEVPKSGEILAINSFEGFDKAKSIKLSNGATVWMFPTENSQNDVHYSAISKGGISLLEEQEIPSAKYLVSTVLQSGLGIHKQNQLLDILAGKALQIQPELGNYTEGFAGGSSQQDLETLLQLQYLYFTEPRFDQESFDVFKERIVSRLQSQEGNPGVVFNDSLSSVMSNYSKRRPLNSKELLETQVKLEDIESIYKERFGNISDFTFIFVGSVNDSLLLPLVRKYIGSIEGNSTKEQWKNDMVAPPSKNIKKHFEYPMSVSKHTNAVIYYNRTYTYTAENNIYLDMFRAILDRRLFESMRERAGGTYGVRVDVNYNSIPNSSAGFSMLFDSDPDKGDLLHQIINQEVSSLVELGVTEEEFNNAMELLRNDREQNMKKNSYWLGAIKEYALIGMNRLLKTNFEEVLKNVDAVKLNTFIREFVSDTNTYEVIMKPKE</sequence>
<dbReference type="InterPro" id="IPR011249">
    <property type="entry name" value="Metalloenz_LuxS/M16"/>
</dbReference>
<dbReference type="PROSITE" id="PS00143">
    <property type="entry name" value="INSULINASE"/>
    <property type="match status" value="1"/>
</dbReference>
<dbReference type="PANTHER" id="PTHR43690:SF17">
    <property type="entry name" value="PROTEIN YHJJ"/>
    <property type="match status" value="1"/>
</dbReference>
<feature type="domain" description="Peptidase M16 N-terminal" evidence="9">
    <location>
        <begin position="51"/>
        <end position="176"/>
    </location>
</feature>
<dbReference type="RefSeq" id="WP_008239926.1">
    <property type="nucleotide sequence ID" value="NZ_AJJU01000014.1"/>
</dbReference>
<dbReference type="Proteomes" id="UP000005938">
    <property type="component" value="Unassembled WGS sequence"/>
</dbReference>
<evidence type="ECO:0000256" key="2">
    <source>
        <dbReference type="ARBA" id="ARBA00007261"/>
    </source>
</evidence>
<dbReference type="PATRIC" id="fig|946077.3.peg.1932"/>
<evidence type="ECO:0000259" key="9">
    <source>
        <dbReference type="Pfam" id="PF00675"/>
    </source>
</evidence>
<evidence type="ECO:0000259" key="10">
    <source>
        <dbReference type="Pfam" id="PF05193"/>
    </source>
</evidence>
<dbReference type="InterPro" id="IPR007863">
    <property type="entry name" value="Peptidase_M16_C"/>
</dbReference>
<evidence type="ECO:0000256" key="8">
    <source>
        <dbReference type="RuleBase" id="RU004447"/>
    </source>
</evidence>
<organism evidence="11 12">
    <name type="scientific">Imtechella halotolerans K1</name>
    <dbReference type="NCBI Taxonomy" id="946077"/>
    <lineage>
        <taxon>Bacteria</taxon>
        <taxon>Pseudomonadati</taxon>
        <taxon>Bacteroidota</taxon>
        <taxon>Flavobacteriia</taxon>
        <taxon>Flavobacteriales</taxon>
        <taxon>Flavobacteriaceae</taxon>
        <taxon>Imtechella</taxon>
    </lineage>
</organism>
<evidence type="ECO:0000256" key="4">
    <source>
        <dbReference type="ARBA" id="ARBA00022723"/>
    </source>
</evidence>
<dbReference type="Pfam" id="PF05193">
    <property type="entry name" value="Peptidase_M16_C"/>
    <property type="match status" value="2"/>
</dbReference>
<dbReference type="EMBL" id="AJJU01000014">
    <property type="protein sequence ID" value="EID74006.1"/>
    <property type="molecule type" value="Genomic_DNA"/>
</dbReference>
<proteinExistence type="inferred from homology"/>
<keyword evidence="5" id="KW-0378">Hydrolase</keyword>
<dbReference type="eggNOG" id="COG0612">
    <property type="taxonomic scope" value="Bacteria"/>
</dbReference>
<dbReference type="PANTHER" id="PTHR43690">
    <property type="entry name" value="NARDILYSIN"/>
    <property type="match status" value="1"/>
</dbReference>
<dbReference type="AlphaFoldDB" id="I0WC90"/>
<dbReference type="SUPFAM" id="SSF63411">
    <property type="entry name" value="LuxS/MPP-like metallohydrolase"/>
    <property type="match status" value="4"/>
</dbReference>
<dbReference type="InterPro" id="IPR050626">
    <property type="entry name" value="Peptidase_M16"/>
</dbReference>
<evidence type="ECO:0000313" key="11">
    <source>
        <dbReference type="EMBL" id="EID74006.1"/>
    </source>
</evidence>
<keyword evidence="6" id="KW-0862">Zinc</keyword>
<accession>I0WC90</accession>
<comment type="similarity">
    <text evidence="2 8">Belongs to the peptidase M16 family.</text>
</comment>
<comment type="caution">
    <text evidence="11">The sequence shown here is derived from an EMBL/GenBank/DDBJ whole genome shotgun (WGS) entry which is preliminary data.</text>
</comment>
<keyword evidence="7" id="KW-0482">Metalloprotease</keyword>
<name>I0WC90_9FLAO</name>
<keyword evidence="12" id="KW-1185">Reference proteome</keyword>
<evidence type="ECO:0000256" key="3">
    <source>
        <dbReference type="ARBA" id="ARBA00022670"/>
    </source>
</evidence>
<gene>
    <name evidence="11" type="ORF">W5A_09572</name>
</gene>
<feature type="domain" description="Peptidase M16 C-terminal" evidence="10">
    <location>
        <begin position="208"/>
        <end position="386"/>
    </location>
</feature>
<reference evidence="11 12" key="1">
    <citation type="journal article" date="2012" name="J. Bacteriol.">
        <title>Genome Sequence of the Halotolerant Bacterium Imtechella halotolerans K1T.</title>
        <authorList>
            <person name="Kumar S."/>
            <person name="Vikram S."/>
            <person name="Subramanian S."/>
            <person name="Raghava G.P."/>
            <person name="Pinnaka A.K."/>
        </authorList>
    </citation>
    <scope>NUCLEOTIDE SEQUENCE [LARGE SCALE GENOMIC DNA]</scope>
    <source>
        <strain evidence="11 12">K1</strain>
    </source>
</reference>
<dbReference type="GO" id="GO:0046872">
    <property type="term" value="F:metal ion binding"/>
    <property type="evidence" value="ECO:0007669"/>
    <property type="project" value="UniProtKB-KW"/>
</dbReference>
<dbReference type="GO" id="GO:0006508">
    <property type="term" value="P:proteolysis"/>
    <property type="evidence" value="ECO:0007669"/>
    <property type="project" value="UniProtKB-KW"/>
</dbReference>
<protein>
    <submittedName>
        <fullName evidence="11">Peptidase M16 domain-containing protein</fullName>
    </submittedName>
</protein>
<dbReference type="OrthoDB" id="9811314at2"/>
<keyword evidence="3" id="KW-0645">Protease</keyword>
<comment type="cofactor">
    <cofactor evidence="1">
        <name>Zn(2+)</name>
        <dbReference type="ChEBI" id="CHEBI:29105"/>
    </cofactor>
</comment>
<evidence type="ECO:0000313" key="12">
    <source>
        <dbReference type="Proteomes" id="UP000005938"/>
    </source>
</evidence>